<dbReference type="EMBL" id="RAPK01000008">
    <property type="protein sequence ID" value="RKD73255.1"/>
    <property type="molecule type" value="Genomic_DNA"/>
</dbReference>
<accession>A0A419V416</accession>
<evidence type="ECO:0000313" key="3">
    <source>
        <dbReference type="Proteomes" id="UP000285120"/>
    </source>
</evidence>
<dbReference type="AlphaFoldDB" id="A0A419V416"/>
<evidence type="ECO:0000313" key="2">
    <source>
        <dbReference type="EMBL" id="RKD73255.1"/>
    </source>
</evidence>
<proteinExistence type="predicted"/>
<dbReference type="InterPro" id="IPR003607">
    <property type="entry name" value="HD/PDEase_dom"/>
</dbReference>
<dbReference type="Pfam" id="PF01966">
    <property type="entry name" value="HD"/>
    <property type="match status" value="1"/>
</dbReference>
<dbReference type="Gene3D" id="1.10.472.50">
    <property type="entry name" value="HD-domain/PDEase-like"/>
    <property type="match status" value="1"/>
</dbReference>
<dbReference type="Gene3D" id="1.20.58.1910">
    <property type="match status" value="1"/>
</dbReference>
<dbReference type="PANTHER" id="PTHR33594">
    <property type="entry name" value="SUPERFAMILY HYDROLASE, PUTATIVE (AFU_ORTHOLOGUE AFUA_1G03035)-RELATED"/>
    <property type="match status" value="1"/>
</dbReference>
<keyword evidence="3" id="KW-1185">Reference proteome</keyword>
<dbReference type="CDD" id="cd00077">
    <property type="entry name" value="HDc"/>
    <property type="match status" value="1"/>
</dbReference>
<gene>
    <name evidence="2" type="ORF">ATL39_1546</name>
</gene>
<dbReference type="SUPFAM" id="SSF109604">
    <property type="entry name" value="HD-domain/PDEase-like"/>
    <property type="match status" value="1"/>
</dbReference>
<dbReference type="OrthoDB" id="9797344at2"/>
<dbReference type="SMART" id="SM00471">
    <property type="entry name" value="HDc"/>
    <property type="match status" value="1"/>
</dbReference>
<dbReference type="Proteomes" id="UP000285120">
    <property type="component" value="Unassembled WGS sequence"/>
</dbReference>
<name>A0A419V416_9BACL</name>
<dbReference type="PROSITE" id="PS51831">
    <property type="entry name" value="HD"/>
    <property type="match status" value="1"/>
</dbReference>
<dbReference type="InterPro" id="IPR006674">
    <property type="entry name" value="HD_domain"/>
</dbReference>
<evidence type="ECO:0000259" key="1">
    <source>
        <dbReference type="PROSITE" id="PS51831"/>
    </source>
</evidence>
<reference evidence="2 3" key="1">
    <citation type="submission" date="2018-09" db="EMBL/GenBank/DDBJ databases">
        <title>Genomic Encyclopedia of Archaeal and Bacterial Type Strains, Phase II (KMG-II): from individual species to whole genera.</title>
        <authorList>
            <person name="Goeker M."/>
        </authorList>
    </citation>
    <scope>NUCLEOTIDE SEQUENCE [LARGE SCALE GENOMIC DNA]</scope>
    <source>
        <strain evidence="2 3">DSM 17008</strain>
    </source>
</reference>
<sequence length="209" mass="24086">MNEQQKTIISQAKQEAAAFFKHADPAHDFWHTERVAKQAVELGRETEADLYVVELTAWLHDIADKKLNCTEEEGLDNVRSWLDSHGVEEDISMHVMDIIETMSFRNGTNKAEMKTIEGKVVQDADRLDAMGAIGIARAFAYSGTHGKPLHEPASADRRDRDTAIQHFFDKLLRLKSLMNTDRAKQLAHHRQRFMVSYLEQFYSEWEQKL</sequence>
<dbReference type="RefSeq" id="WP_120192733.1">
    <property type="nucleotide sequence ID" value="NZ_RAPK01000008.1"/>
</dbReference>
<comment type="caution">
    <text evidence="2">The sequence shown here is derived from an EMBL/GenBank/DDBJ whole genome shotgun (WGS) entry which is preliminary data.</text>
</comment>
<protein>
    <recommendedName>
        <fullName evidence="1">HD domain-containing protein</fullName>
    </recommendedName>
</protein>
<organism evidence="2 3">
    <name type="scientific">Sinobaca qinghaiensis</name>
    <dbReference type="NCBI Taxonomy" id="342944"/>
    <lineage>
        <taxon>Bacteria</taxon>
        <taxon>Bacillati</taxon>
        <taxon>Bacillota</taxon>
        <taxon>Bacilli</taxon>
        <taxon>Bacillales</taxon>
        <taxon>Sporolactobacillaceae</taxon>
        <taxon>Sinobaca</taxon>
    </lineage>
</organism>
<feature type="domain" description="HD" evidence="1">
    <location>
        <begin position="28"/>
        <end position="130"/>
    </location>
</feature>
<dbReference type="PANTHER" id="PTHR33594:SF1">
    <property type="entry name" value="HD_PDEASE DOMAIN-CONTAINING PROTEIN"/>
    <property type="match status" value="1"/>
</dbReference>